<evidence type="ECO:0000256" key="2">
    <source>
        <dbReference type="ARBA" id="ARBA00022737"/>
    </source>
</evidence>
<dbReference type="RefSeq" id="WP_190905945.1">
    <property type="nucleotide sequence ID" value="NZ_JACJTQ010000006.1"/>
</dbReference>
<sequence>MGFNIIGAVVGFVLQTGDQIVSAFIEQKFGKEKKRNLPAKIESVRQDTRVRQAEIDYYNRREAREKELLQVQEVRLKTDIQIAAAKAEREERALQLKQEELEDRRKLSALYLDVIREKTTQEIEIKKKEIQAIFDQQKWPGILSRDEVQRIFVEEQEKPRLLMLVPPPDISEDFPVSFRDSLNKEIRNQLKIFLEKHYSLQGDLCPVEFYGKYFERSVFDAEVKQLETILSAVPTAIIYTDITDHEVYFNVRFWGLQKPVSLSFEPWNWEEVKKQLDEAGNDEKQSFRIIRQTIVTLHKLLAAFLADWYYLNIDPNYEPQLLNIEADIPSDWTNKINEQLSLICQDYREIYNKDLKLLADFESKKKQNWRCIHTLTGHLNTVYSVAINPNGKTFASGGGDNNIKVWNLQNGEMICTFNGHSNYVRTVAFSPDGQTLASGSYDDTVRLWYSRTGTTFTGHSADVESVVFSPDGKTLATGSDDTTIKIWNLINGELISTLTGHEKFVVSLAFSPDGQTLISGSSDSTIKIWDMKTGLVVHTLAAHLGTVLSLAISPDGKTFASGSVDNSIKIWYSSKGELIHTFSGHTNTVCSVAFSPDGHFLASGSNDYTIKLWHLGTKELINTLSGHSSTVHSIAFSPDGKTLVSGSADKTIKIWKCE</sequence>
<name>A0ABR8J047_9NOST</name>
<dbReference type="PROSITE" id="PS50082">
    <property type="entry name" value="WD_REPEATS_2"/>
    <property type="match status" value="7"/>
</dbReference>
<keyword evidence="1 3" id="KW-0853">WD repeat</keyword>
<feature type="repeat" description="WD" evidence="3">
    <location>
        <begin position="582"/>
        <end position="623"/>
    </location>
</feature>
<dbReference type="InterPro" id="IPR001680">
    <property type="entry name" value="WD40_rpt"/>
</dbReference>
<dbReference type="InterPro" id="IPR055442">
    <property type="entry name" value="Beta-prop_EML-like_2nd"/>
</dbReference>
<evidence type="ECO:0000256" key="1">
    <source>
        <dbReference type="ARBA" id="ARBA00022574"/>
    </source>
</evidence>
<keyword evidence="4" id="KW-0175">Coiled coil</keyword>
<comment type="caution">
    <text evidence="6">The sequence shown here is derived from an EMBL/GenBank/DDBJ whole genome shotgun (WGS) entry which is preliminary data.</text>
</comment>
<dbReference type="InterPro" id="IPR019775">
    <property type="entry name" value="WD40_repeat_CS"/>
</dbReference>
<dbReference type="SUPFAM" id="SSF50978">
    <property type="entry name" value="WD40 repeat-like"/>
    <property type="match status" value="1"/>
</dbReference>
<dbReference type="PROSITE" id="PS50294">
    <property type="entry name" value="WD_REPEATS_REGION"/>
    <property type="match status" value="7"/>
</dbReference>
<accession>A0ABR8J047</accession>
<feature type="repeat" description="WD" evidence="3">
    <location>
        <begin position="624"/>
        <end position="658"/>
    </location>
</feature>
<dbReference type="InterPro" id="IPR020472">
    <property type="entry name" value="WD40_PAC1"/>
</dbReference>
<dbReference type="CDD" id="cd00200">
    <property type="entry name" value="WD40"/>
    <property type="match status" value="1"/>
</dbReference>
<dbReference type="Proteomes" id="UP000660381">
    <property type="component" value="Unassembled WGS sequence"/>
</dbReference>
<keyword evidence="2" id="KW-0677">Repeat</keyword>
<evidence type="ECO:0000259" key="5">
    <source>
        <dbReference type="Pfam" id="PF23414"/>
    </source>
</evidence>
<feature type="coiled-coil region" evidence="4">
    <location>
        <begin position="80"/>
        <end position="107"/>
    </location>
</feature>
<dbReference type="Pfam" id="PF23414">
    <property type="entry name" value="Beta-prop_EML_2"/>
    <property type="match status" value="1"/>
</dbReference>
<feature type="repeat" description="WD" evidence="3">
    <location>
        <begin position="456"/>
        <end position="497"/>
    </location>
</feature>
<dbReference type="EMBL" id="JACJTQ010000006">
    <property type="protein sequence ID" value="MBD2691465.1"/>
    <property type="molecule type" value="Genomic_DNA"/>
</dbReference>
<feature type="repeat" description="WD" evidence="3">
    <location>
        <begin position="417"/>
        <end position="458"/>
    </location>
</feature>
<feature type="repeat" description="WD" evidence="3">
    <location>
        <begin position="375"/>
        <end position="416"/>
    </location>
</feature>
<dbReference type="SMART" id="SM00320">
    <property type="entry name" value="WD40"/>
    <property type="match status" value="7"/>
</dbReference>
<dbReference type="PRINTS" id="PR00320">
    <property type="entry name" value="GPROTEINBRPT"/>
</dbReference>
<feature type="repeat" description="WD" evidence="3">
    <location>
        <begin position="498"/>
        <end position="539"/>
    </location>
</feature>
<keyword evidence="7" id="KW-1185">Reference proteome</keyword>
<evidence type="ECO:0000256" key="3">
    <source>
        <dbReference type="PROSITE-ProRule" id="PRU00221"/>
    </source>
</evidence>
<dbReference type="InterPro" id="IPR050844">
    <property type="entry name" value="Coatomer_complex_subunit"/>
</dbReference>
<dbReference type="Pfam" id="PF00400">
    <property type="entry name" value="WD40"/>
    <property type="match status" value="2"/>
</dbReference>
<evidence type="ECO:0000256" key="4">
    <source>
        <dbReference type="SAM" id="Coils"/>
    </source>
</evidence>
<organism evidence="6 7">
    <name type="scientific">Anabaena catenula FACHB-362</name>
    <dbReference type="NCBI Taxonomy" id="2692877"/>
    <lineage>
        <taxon>Bacteria</taxon>
        <taxon>Bacillati</taxon>
        <taxon>Cyanobacteriota</taxon>
        <taxon>Cyanophyceae</taxon>
        <taxon>Nostocales</taxon>
        <taxon>Nostocaceae</taxon>
        <taxon>Anabaena</taxon>
    </lineage>
</organism>
<dbReference type="PROSITE" id="PS00678">
    <property type="entry name" value="WD_REPEATS_1"/>
    <property type="match status" value="2"/>
</dbReference>
<feature type="repeat" description="WD" evidence="3">
    <location>
        <begin position="540"/>
        <end position="581"/>
    </location>
</feature>
<dbReference type="PANTHER" id="PTHR19876">
    <property type="entry name" value="COATOMER"/>
    <property type="match status" value="1"/>
</dbReference>
<evidence type="ECO:0000313" key="6">
    <source>
        <dbReference type="EMBL" id="MBD2691465.1"/>
    </source>
</evidence>
<proteinExistence type="predicted"/>
<gene>
    <name evidence="6" type="ORF">H6G68_06785</name>
</gene>
<dbReference type="InterPro" id="IPR015943">
    <property type="entry name" value="WD40/YVTN_repeat-like_dom_sf"/>
</dbReference>
<reference evidence="6 7" key="1">
    <citation type="journal article" date="2020" name="ISME J.">
        <title>Comparative genomics reveals insights into cyanobacterial evolution and habitat adaptation.</title>
        <authorList>
            <person name="Chen M.Y."/>
            <person name="Teng W.K."/>
            <person name="Zhao L."/>
            <person name="Hu C.X."/>
            <person name="Zhou Y.K."/>
            <person name="Han B.P."/>
            <person name="Song L.R."/>
            <person name="Shu W.S."/>
        </authorList>
    </citation>
    <scope>NUCLEOTIDE SEQUENCE [LARGE SCALE GENOMIC DNA]</scope>
    <source>
        <strain evidence="6 7">FACHB-362</strain>
    </source>
</reference>
<protein>
    <submittedName>
        <fullName evidence="6">WD40 repeat domain-containing protein</fullName>
    </submittedName>
</protein>
<dbReference type="PANTHER" id="PTHR19876:SF1">
    <property type="entry name" value="COATOMER SUBUNIT ALPHA"/>
    <property type="match status" value="1"/>
</dbReference>
<dbReference type="Gene3D" id="2.130.10.10">
    <property type="entry name" value="YVTN repeat-like/Quinoprotein amine dehydrogenase"/>
    <property type="match status" value="3"/>
</dbReference>
<evidence type="ECO:0000313" key="7">
    <source>
        <dbReference type="Proteomes" id="UP000660381"/>
    </source>
</evidence>
<dbReference type="InterPro" id="IPR036322">
    <property type="entry name" value="WD40_repeat_dom_sf"/>
</dbReference>
<feature type="domain" description="EML-like second beta-propeller" evidence="5">
    <location>
        <begin position="382"/>
        <end position="537"/>
    </location>
</feature>